<evidence type="ECO:0000256" key="1">
    <source>
        <dbReference type="SAM" id="MobiDB-lite"/>
    </source>
</evidence>
<feature type="compositionally biased region" description="Basic residues" evidence="1">
    <location>
        <begin position="94"/>
        <end position="107"/>
    </location>
</feature>
<dbReference type="EMBL" id="KV417293">
    <property type="protein sequence ID" value="KZO94606.1"/>
    <property type="molecule type" value="Genomic_DNA"/>
</dbReference>
<dbReference type="Proteomes" id="UP000076738">
    <property type="component" value="Unassembled WGS sequence"/>
</dbReference>
<reference evidence="3 4" key="1">
    <citation type="journal article" date="2016" name="Mol. Biol. Evol.">
        <title>Comparative Genomics of Early-Diverging Mushroom-Forming Fungi Provides Insights into the Origins of Lignocellulose Decay Capabilities.</title>
        <authorList>
            <person name="Nagy L.G."/>
            <person name="Riley R."/>
            <person name="Tritt A."/>
            <person name="Adam C."/>
            <person name="Daum C."/>
            <person name="Floudas D."/>
            <person name="Sun H."/>
            <person name="Yadav J.S."/>
            <person name="Pangilinan J."/>
            <person name="Larsson K.H."/>
            <person name="Matsuura K."/>
            <person name="Barry K."/>
            <person name="Labutti K."/>
            <person name="Kuo R."/>
            <person name="Ohm R.A."/>
            <person name="Bhattacharya S.S."/>
            <person name="Shirouzu T."/>
            <person name="Yoshinaga Y."/>
            <person name="Martin F.M."/>
            <person name="Grigoriev I.V."/>
            <person name="Hibbett D.S."/>
        </authorList>
    </citation>
    <scope>NUCLEOTIDE SEQUENCE [LARGE SCALE GENOMIC DNA]</scope>
    <source>
        <strain evidence="3 4">TUFC12733</strain>
    </source>
</reference>
<feature type="signal peptide" evidence="2">
    <location>
        <begin position="1"/>
        <end position="24"/>
    </location>
</feature>
<organism evidence="3 4">
    <name type="scientific">Calocera viscosa (strain TUFC12733)</name>
    <dbReference type="NCBI Taxonomy" id="1330018"/>
    <lineage>
        <taxon>Eukaryota</taxon>
        <taxon>Fungi</taxon>
        <taxon>Dikarya</taxon>
        <taxon>Basidiomycota</taxon>
        <taxon>Agaricomycotina</taxon>
        <taxon>Dacrymycetes</taxon>
        <taxon>Dacrymycetales</taxon>
        <taxon>Dacrymycetaceae</taxon>
        <taxon>Calocera</taxon>
    </lineage>
</organism>
<evidence type="ECO:0000313" key="3">
    <source>
        <dbReference type="EMBL" id="KZO94606.1"/>
    </source>
</evidence>
<name>A0A167KFX5_CALVF</name>
<evidence type="ECO:0000313" key="4">
    <source>
        <dbReference type="Proteomes" id="UP000076738"/>
    </source>
</evidence>
<keyword evidence="2" id="KW-0732">Signal</keyword>
<feature type="region of interest" description="Disordered" evidence="1">
    <location>
        <begin position="86"/>
        <end position="107"/>
    </location>
</feature>
<gene>
    <name evidence="3" type="ORF">CALVIDRAFT_538726</name>
</gene>
<protein>
    <submittedName>
        <fullName evidence="3">Uncharacterized protein</fullName>
    </submittedName>
</protein>
<feature type="region of interest" description="Disordered" evidence="1">
    <location>
        <begin position="28"/>
        <end position="59"/>
    </location>
</feature>
<keyword evidence="4" id="KW-1185">Reference proteome</keyword>
<dbReference type="AlphaFoldDB" id="A0A167KFX5"/>
<proteinExistence type="predicted"/>
<accession>A0A167KFX5</accession>
<feature type="chain" id="PRO_5007889355" evidence="2">
    <location>
        <begin position="25"/>
        <end position="107"/>
    </location>
</feature>
<evidence type="ECO:0000256" key="2">
    <source>
        <dbReference type="SAM" id="SignalP"/>
    </source>
</evidence>
<sequence length="107" mass="11877">MRFTFTHLIALFLFAVLSAPSALAAPAVPGIGRHRNPATVSRQSAALAGREAAPEPLEVDIKRTNLDGEFEKRMDERMEGVLGAMGEAKARNEQKKHKRQRMARFHP</sequence>
<dbReference type="OrthoDB" id="10432521at2759"/>